<organism evidence="1 2">
    <name type="scientific">Sphingobacterium spiritivorum</name>
    <name type="common">Flavobacterium spiritivorum</name>
    <dbReference type="NCBI Taxonomy" id="258"/>
    <lineage>
        <taxon>Bacteria</taxon>
        <taxon>Pseudomonadati</taxon>
        <taxon>Bacteroidota</taxon>
        <taxon>Sphingobacteriia</taxon>
        <taxon>Sphingobacteriales</taxon>
        <taxon>Sphingobacteriaceae</taxon>
        <taxon>Sphingobacterium</taxon>
    </lineage>
</organism>
<dbReference type="Proteomes" id="UP000254893">
    <property type="component" value="Unassembled WGS sequence"/>
</dbReference>
<accession>A0A380BCL2</accession>
<gene>
    <name evidence="1" type="ORF">NCTC11388_00492</name>
</gene>
<evidence type="ECO:0000313" key="1">
    <source>
        <dbReference type="EMBL" id="SUI98082.1"/>
    </source>
</evidence>
<protein>
    <submittedName>
        <fullName evidence="1">FAD dependent oxidoreductase</fullName>
    </submittedName>
</protein>
<dbReference type="AlphaFoldDB" id="A0A380BCL2"/>
<reference evidence="1 2" key="1">
    <citation type="submission" date="2018-06" db="EMBL/GenBank/DDBJ databases">
        <authorList>
            <consortium name="Pathogen Informatics"/>
            <person name="Doyle S."/>
        </authorList>
    </citation>
    <scope>NUCLEOTIDE SEQUENCE [LARGE SCALE GENOMIC DNA]</scope>
    <source>
        <strain evidence="1 2">NCTC11388</strain>
    </source>
</reference>
<dbReference type="EMBL" id="UGYW01000001">
    <property type="protein sequence ID" value="SUI98082.1"/>
    <property type="molecule type" value="Genomic_DNA"/>
</dbReference>
<name>A0A380BCL2_SPHSI</name>
<dbReference type="RefSeq" id="WP_115168939.1">
    <property type="nucleotide sequence ID" value="NZ_UGYW01000001.1"/>
</dbReference>
<proteinExistence type="predicted"/>
<sequence>MIRFSGILLALLLPVLSFAQKNKKPALLVYGNDIEAFSSALQSAKSGVATLWVVDQQTLVPSLTEKSITLAGQHNLDAGLWRSLLFAANPSLPKNDSSARLLQTDTNPQLFKNGIERMISGEPNLRVIKNQKIISLKQTGKRWDVILADKSKYEIMSVVDLSAENELAALAGLSFANTIEWQSLDAYTLQDQRTILASGRLSEETLSVPMKVFLQSQKDNYFQNPLINKLKSVSADDIPFRSAVGQTLGAMAAYCAFFKTDAGQIDIRKLQDELLQYGAKIIPYEDIPVDDVHAPGLQKFGLTGILKGEFKEGRYLLNREDSVRFEEIKPVFNQLYSRSQIWFLDNGGDIIKWKDLLSLIKYVSQRGDELDKQIIQDWHKKLKFEGEYDGNKTVSKYQFAVIVDKYCKPFVVRTDQSGKIIR</sequence>
<evidence type="ECO:0000313" key="2">
    <source>
        <dbReference type="Proteomes" id="UP000254893"/>
    </source>
</evidence>